<reference evidence="8 9" key="1">
    <citation type="submission" date="2015-06" db="EMBL/GenBank/DDBJ databases">
        <title>A Comprehensive Approach to Explore the Metabolic and Phylogenetic Diversity of Bacterial Steroid Degradation in the Environment: Testosterone as an Example.</title>
        <authorList>
            <person name="Yang F.-C."/>
            <person name="Chen Y.-L."/>
            <person name="Yu C.-P."/>
            <person name="Tang S.-L."/>
            <person name="Wang P.-H."/>
            <person name="Ismail W."/>
            <person name="Wang C.-H."/>
            <person name="Yang C.-Y."/>
            <person name="Chiang Y.-R."/>
        </authorList>
    </citation>
    <scope>NUCLEOTIDE SEQUENCE [LARGE SCALE GENOMIC DNA]</scope>
    <source>
        <strain evidence="8 9">DSM 18526</strain>
    </source>
</reference>
<keyword evidence="3" id="KW-0285">Flavoprotein</keyword>
<evidence type="ECO:0000259" key="7">
    <source>
        <dbReference type="Pfam" id="PF02771"/>
    </source>
</evidence>
<evidence type="ECO:0000256" key="3">
    <source>
        <dbReference type="ARBA" id="ARBA00022630"/>
    </source>
</evidence>
<dbReference type="InterPro" id="IPR037069">
    <property type="entry name" value="AcylCoA_DH/ox_N_sf"/>
</dbReference>
<dbReference type="Proteomes" id="UP000070250">
    <property type="component" value="Chromosome"/>
</dbReference>
<dbReference type="EMBL" id="CP011971">
    <property type="protein sequence ID" value="AMN47567.1"/>
    <property type="molecule type" value="Genomic_DNA"/>
</dbReference>
<gene>
    <name evidence="8" type="ORF">ACG33_10750</name>
</gene>
<feature type="domain" description="Acyl-CoA dehydrogenase/oxidase C-terminal" evidence="6">
    <location>
        <begin position="235"/>
        <end position="369"/>
    </location>
</feature>
<dbReference type="PANTHER" id="PTHR43884">
    <property type="entry name" value="ACYL-COA DEHYDROGENASE"/>
    <property type="match status" value="1"/>
</dbReference>
<evidence type="ECO:0000256" key="5">
    <source>
        <dbReference type="ARBA" id="ARBA00023002"/>
    </source>
</evidence>
<dbReference type="Gene3D" id="1.20.140.10">
    <property type="entry name" value="Butyryl-CoA Dehydrogenase, subunit A, domain 3"/>
    <property type="match status" value="1"/>
</dbReference>
<name>A0A127FAX0_STEDE</name>
<keyword evidence="9" id="KW-1185">Reference proteome</keyword>
<dbReference type="InterPro" id="IPR009075">
    <property type="entry name" value="AcylCo_DH/oxidase_C"/>
</dbReference>
<dbReference type="InterPro" id="IPR046373">
    <property type="entry name" value="Acyl-CoA_Oxase/DH_mid-dom_sf"/>
</dbReference>
<dbReference type="GO" id="GO:0050660">
    <property type="term" value="F:flavin adenine dinucleotide binding"/>
    <property type="evidence" value="ECO:0007669"/>
    <property type="project" value="InterPro"/>
</dbReference>
<feature type="domain" description="Acyl-CoA dehydrogenase/oxidase N-terminal" evidence="7">
    <location>
        <begin position="7"/>
        <end position="117"/>
    </location>
</feature>
<dbReference type="OrthoDB" id="7053515at2"/>
<dbReference type="AlphaFoldDB" id="A0A127FAX0"/>
<dbReference type="STRING" id="465721.ACG33_10750"/>
<dbReference type="SUPFAM" id="SSF47203">
    <property type="entry name" value="Acyl-CoA dehydrogenase C-terminal domain-like"/>
    <property type="match status" value="1"/>
</dbReference>
<dbReference type="Pfam" id="PF02771">
    <property type="entry name" value="Acyl-CoA_dh_N"/>
    <property type="match status" value="1"/>
</dbReference>
<keyword evidence="5" id="KW-0560">Oxidoreductase</keyword>
<evidence type="ECO:0000256" key="2">
    <source>
        <dbReference type="ARBA" id="ARBA00009347"/>
    </source>
</evidence>
<dbReference type="InterPro" id="IPR013786">
    <property type="entry name" value="AcylCoA_DH/ox_N"/>
</dbReference>
<evidence type="ECO:0000313" key="8">
    <source>
        <dbReference type="EMBL" id="AMN47567.1"/>
    </source>
</evidence>
<evidence type="ECO:0008006" key="10">
    <source>
        <dbReference type="Google" id="ProtNLM"/>
    </source>
</evidence>
<evidence type="ECO:0000259" key="6">
    <source>
        <dbReference type="Pfam" id="PF00441"/>
    </source>
</evidence>
<dbReference type="CDD" id="cd00567">
    <property type="entry name" value="ACAD"/>
    <property type="match status" value="1"/>
</dbReference>
<comment type="cofactor">
    <cofactor evidence="1">
        <name>FAD</name>
        <dbReference type="ChEBI" id="CHEBI:57692"/>
    </cofactor>
</comment>
<proteinExistence type="inferred from homology"/>
<dbReference type="InterPro" id="IPR009100">
    <property type="entry name" value="AcylCoA_DH/oxidase_NM_dom_sf"/>
</dbReference>
<protein>
    <recommendedName>
        <fullName evidence="10">Acyl-CoA dehydrogenase</fullName>
    </recommendedName>
</protein>
<dbReference type="GO" id="GO:0003995">
    <property type="term" value="F:acyl-CoA dehydrogenase activity"/>
    <property type="evidence" value="ECO:0007669"/>
    <property type="project" value="TreeGrafter"/>
</dbReference>
<comment type="similarity">
    <text evidence="2">Belongs to the acyl-CoA dehydrogenase family.</text>
</comment>
<evidence type="ECO:0000256" key="1">
    <source>
        <dbReference type="ARBA" id="ARBA00001974"/>
    </source>
</evidence>
<accession>A0A127FAX0</accession>
<dbReference type="KEGG" id="sdf:ACG33_10750"/>
<keyword evidence="4" id="KW-0274">FAD</keyword>
<sequence length="384" mass="40149">MNFELSDDLVALRDVAREFLSERWTTEAARKALDGPAAVVPEALWAQMADMGWFGAACGEASGGSGLGMTAAALLAMEAGRALLPSALMSTLAGAIAIDRSGQGKLKGEVLPAIIAGTIPVTLAFEEQNGTWGPDGGALVADAAQGELSVSGTKILVPDAGTARLYLSSVSVAGRSMLLAVPAGLPGLTSAAMARIDGQDLGELCFDQVVVATDQMLGAYEDGSAVREAYAVWTVLVAADLLGCAEAAMDMTVEYCKQRMQFGRPIGAFQAVSHRLADVQVSIEIGRSLLYAACLSLDEQRSDACALVSAAKAFINEAAIESCEAAMQLHGGIGYTWELDVHLYLRRVRSNAVTAGDASYHREVVVRHLSDRYADQSDAGAEVT</sequence>
<dbReference type="Gene3D" id="1.10.540.10">
    <property type="entry name" value="Acyl-CoA dehydrogenase/oxidase, N-terminal domain"/>
    <property type="match status" value="1"/>
</dbReference>
<dbReference type="Gene3D" id="2.40.110.10">
    <property type="entry name" value="Butyryl-CoA Dehydrogenase, subunit A, domain 2"/>
    <property type="match status" value="1"/>
</dbReference>
<dbReference type="PANTHER" id="PTHR43884:SF20">
    <property type="entry name" value="ACYL-COA DEHYDROGENASE FADE28"/>
    <property type="match status" value="1"/>
</dbReference>
<evidence type="ECO:0000256" key="4">
    <source>
        <dbReference type="ARBA" id="ARBA00022827"/>
    </source>
</evidence>
<dbReference type="SUPFAM" id="SSF56645">
    <property type="entry name" value="Acyl-CoA dehydrogenase NM domain-like"/>
    <property type="match status" value="1"/>
</dbReference>
<dbReference type="Pfam" id="PF00441">
    <property type="entry name" value="Acyl-CoA_dh_1"/>
    <property type="match status" value="1"/>
</dbReference>
<dbReference type="RefSeq" id="WP_066921098.1">
    <property type="nucleotide sequence ID" value="NZ_CP011971.1"/>
</dbReference>
<dbReference type="InterPro" id="IPR036250">
    <property type="entry name" value="AcylCo_DH-like_C"/>
</dbReference>
<organism evidence="8 9">
    <name type="scientific">Steroidobacter denitrificans</name>
    <dbReference type="NCBI Taxonomy" id="465721"/>
    <lineage>
        <taxon>Bacteria</taxon>
        <taxon>Pseudomonadati</taxon>
        <taxon>Pseudomonadota</taxon>
        <taxon>Gammaproteobacteria</taxon>
        <taxon>Steroidobacterales</taxon>
        <taxon>Steroidobacteraceae</taxon>
        <taxon>Steroidobacter</taxon>
    </lineage>
</organism>
<evidence type="ECO:0000313" key="9">
    <source>
        <dbReference type="Proteomes" id="UP000070250"/>
    </source>
</evidence>